<sequence length="928" mass="106442">MGGRPHRLARCLAPLLLPPFVPLLCTMLRGHVCFLNCVLNCPARRVLRPSLTRPTKPSLYVYISVYRCRILQWDWPKFTPNVKSEHLIGLKVTYGLSHMSQTSSAPDFSRVSFLASVAVHFVQFPVPPTMNREEEMDDFVETPLRQDGTFMTDASFVMMEPSRVRTFRTAESGRSSWGRAQDVVNPDRGSWQQYRLSSKRGSDPIPFMVSEKLSEVDPKAFKRSVARGDSFLLDAPFLSVEDADQLLLQANRPPIDDGNTFEETMQGMKAREYYMAQFAKIQEQPGMNPKTLRFLPIYEKAYAAYCQKSSLLRVRFVFTLGMFALGFFLWYDTTQPSYKATATMPFWDFSFGMVTRKNILDVLSVIGPLAFGTGVLLTNLKRFQSGQSLEMLTVVVFGIVALSLIVRKPVGRYKGPVLPLVILLIPVFGITKMRFQLSCLFGWSTFLLYLVVQLTSKHFLDQQTSQKWDSVSDIVYQTINYGISIIGGMVSHYRQELLRRRNFALQLPFAGLMEDDSVVLEDDKFKKRALLRKINMGFRNPEVEDLFYKHWYLIDPFPYKNPNEAGLHAGVFRVLRFPIYGLLVDQVILGIQDYKLLWLPGHPVSSLSPFTAHESSWAYFASVICRYAIIIPCYLTIVGMLYCMGNAFYKQWLEKANEDKLAEAEIIEMQVGQGLSSVERVSTLVQNLSRWRQWRDERWTQFINGRGGYVRYSQIYSSIIVIVHVSCIATLLLWVTRTTHKKQNVYFMGFINALLFPHRSGFRIRFIYATVTTVTLAIIFMVVAAFVLAPQSESPVSFVLSSENELRNLWIEYTTYIVVVLLLGMFISREEESLRRSFFILKSLRTLEFEEWFHTLLKIQGWMRAKLQKKLQAIRARNSDTAHIEDKPEVIVDTSPYMGQASKYGIYAQSFNFAAVIVDLIISLSHSG</sequence>
<name>A0A485LG23_9STRA</name>
<evidence type="ECO:0000313" key="5">
    <source>
        <dbReference type="Proteomes" id="UP000332933"/>
    </source>
</evidence>
<keyword evidence="2" id="KW-0732">Signal</keyword>
<feature type="transmembrane region" description="Helical" evidence="1">
    <location>
        <begin position="437"/>
        <end position="454"/>
    </location>
</feature>
<reference evidence="3" key="2">
    <citation type="submission" date="2019-06" db="EMBL/GenBank/DDBJ databases">
        <title>Genomics analysis of Aphanomyces spp. identifies a new class of oomycete effector associated with host adaptation.</title>
        <authorList>
            <person name="Gaulin E."/>
        </authorList>
    </citation>
    <scope>NUCLEOTIDE SEQUENCE</scope>
    <source>
        <strain evidence="3">CBS 578.67</strain>
    </source>
</reference>
<feature type="transmembrane region" description="Helical" evidence="1">
    <location>
        <begin position="312"/>
        <end position="331"/>
    </location>
</feature>
<dbReference type="EMBL" id="VJMH01006897">
    <property type="protein sequence ID" value="KAF0687632.1"/>
    <property type="molecule type" value="Genomic_DNA"/>
</dbReference>
<accession>A0A485LG23</accession>
<feature type="transmembrane region" description="Helical" evidence="1">
    <location>
        <begin position="359"/>
        <end position="377"/>
    </location>
</feature>
<feature type="transmembrane region" description="Helical" evidence="1">
    <location>
        <begin position="474"/>
        <end position="493"/>
    </location>
</feature>
<feature type="signal peptide" evidence="2">
    <location>
        <begin position="1"/>
        <end position="23"/>
    </location>
</feature>
<evidence type="ECO:0000313" key="3">
    <source>
        <dbReference type="EMBL" id="KAF0687632.1"/>
    </source>
</evidence>
<keyword evidence="1" id="KW-1133">Transmembrane helix</keyword>
<feature type="transmembrane region" description="Helical" evidence="1">
    <location>
        <begin position="413"/>
        <end position="430"/>
    </location>
</feature>
<feature type="transmembrane region" description="Helical" evidence="1">
    <location>
        <begin position="715"/>
        <end position="735"/>
    </location>
</feature>
<feature type="transmembrane region" description="Helical" evidence="1">
    <location>
        <begin position="809"/>
        <end position="827"/>
    </location>
</feature>
<evidence type="ECO:0000256" key="1">
    <source>
        <dbReference type="SAM" id="Phobius"/>
    </source>
</evidence>
<feature type="transmembrane region" description="Helical" evidence="1">
    <location>
        <begin position="766"/>
        <end position="789"/>
    </location>
</feature>
<keyword evidence="1" id="KW-0812">Transmembrane</keyword>
<proteinExistence type="predicted"/>
<dbReference type="AlphaFoldDB" id="A0A485LG23"/>
<evidence type="ECO:0000256" key="2">
    <source>
        <dbReference type="SAM" id="SignalP"/>
    </source>
</evidence>
<evidence type="ECO:0000313" key="4">
    <source>
        <dbReference type="EMBL" id="VFT97296.1"/>
    </source>
</evidence>
<feature type="chain" id="PRO_5036116474" evidence="2">
    <location>
        <begin position="24"/>
        <end position="928"/>
    </location>
</feature>
<feature type="transmembrane region" description="Helical" evidence="1">
    <location>
        <begin position="389"/>
        <end position="407"/>
    </location>
</feature>
<protein>
    <submittedName>
        <fullName evidence="4">Aste57867_20616 protein</fullName>
    </submittedName>
</protein>
<keyword evidence="5" id="KW-1185">Reference proteome</keyword>
<feature type="transmembrane region" description="Helical" evidence="1">
    <location>
        <begin position="627"/>
        <end position="649"/>
    </location>
</feature>
<organism evidence="4 5">
    <name type="scientific">Aphanomyces stellatus</name>
    <dbReference type="NCBI Taxonomy" id="120398"/>
    <lineage>
        <taxon>Eukaryota</taxon>
        <taxon>Sar</taxon>
        <taxon>Stramenopiles</taxon>
        <taxon>Oomycota</taxon>
        <taxon>Saprolegniomycetes</taxon>
        <taxon>Saprolegniales</taxon>
        <taxon>Verrucalvaceae</taxon>
        <taxon>Aphanomyces</taxon>
    </lineage>
</organism>
<dbReference type="Proteomes" id="UP000332933">
    <property type="component" value="Unassembled WGS sequence"/>
</dbReference>
<gene>
    <name evidence="4" type="primary">Aste57867_20616</name>
    <name evidence="3" type="ORF">As57867_020548</name>
    <name evidence="4" type="ORF">ASTE57867_20616</name>
</gene>
<dbReference type="OrthoDB" id="66514at2759"/>
<reference evidence="4 5" key="1">
    <citation type="submission" date="2019-03" db="EMBL/GenBank/DDBJ databases">
        <authorList>
            <person name="Gaulin E."/>
            <person name="Dumas B."/>
        </authorList>
    </citation>
    <scope>NUCLEOTIDE SEQUENCE [LARGE SCALE GENOMIC DNA]</scope>
    <source>
        <strain evidence="4">CBS 568.67</strain>
    </source>
</reference>
<keyword evidence="1" id="KW-0472">Membrane</keyword>
<dbReference type="EMBL" id="CAADRA010006923">
    <property type="protein sequence ID" value="VFT97296.1"/>
    <property type="molecule type" value="Genomic_DNA"/>
</dbReference>